<name>A0ACB8ZQP7_CICIN</name>
<evidence type="ECO:0000313" key="2">
    <source>
        <dbReference type="Proteomes" id="UP001055811"/>
    </source>
</evidence>
<dbReference type="Proteomes" id="UP001055811">
    <property type="component" value="Linkage Group LG08"/>
</dbReference>
<evidence type="ECO:0000313" key="1">
    <source>
        <dbReference type="EMBL" id="KAI3699897.1"/>
    </source>
</evidence>
<keyword evidence="2" id="KW-1185">Reference proteome</keyword>
<accession>A0ACB8ZQP7</accession>
<reference evidence="1 2" key="2">
    <citation type="journal article" date="2022" name="Mol. Ecol. Resour.">
        <title>The genomes of chicory, endive, great burdock and yacon provide insights into Asteraceae paleo-polyploidization history and plant inulin production.</title>
        <authorList>
            <person name="Fan W."/>
            <person name="Wang S."/>
            <person name="Wang H."/>
            <person name="Wang A."/>
            <person name="Jiang F."/>
            <person name="Liu H."/>
            <person name="Zhao H."/>
            <person name="Xu D."/>
            <person name="Zhang Y."/>
        </authorList>
    </citation>
    <scope>NUCLEOTIDE SEQUENCE [LARGE SCALE GENOMIC DNA]</scope>
    <source>
        <strain evidence="2">cv. Punajuju</strain>
        <tissue evidence="1">Leaves</tissue>
    </source>
</reference>
<gene>
    <name evidence="1" type="ORF">L2E82_44504</name>
</gene>
<sequence>MVSVKTLGGNKLFMYGERRSNMQSLISAIKAWKCIFKGWEYFIVYVLVGKKEKKKLEDVRIVWDFLTYIPDELPDLPPPRQVEFRIDLVLGATPIALTLYRLDPT</sequence>
<proteinExistence type="predicted"/>
<protein>
    <submittedName>
        <fullName evidence="1">Uncharacterized protein</fullName>
    </submittedName>
</protein>
<comment type="caution">
    <text evidence="1">The sequence shown here is derived from an EMBL/GenBank/DDBJ whole genome shotgun (WGS) entry which is preliminary data.</text>
</comment>
<dbReference type="EMBL" id="CM042016">
    <property type="protein sequence ID" value="KAI3699897.1"/>
    <property type="molecule type" value="Genomic_DNA"/>
</dbReference>
<reference evidence="2" key="1">
    <citation type="journal article" date="2022" name="Mol. Ecol. Resour.">
        <title>The genomes of chicory, endive, great burdock and yacon provide insights into Asteraceae palaeo-polyploidization history and plant inulin production.</title>
        <authorList>
            <person name="Fan W."/>
            <person name="Wang S."/>
            <person name="Wang H."/>
            <person name="Wang A."/>
            <person name="Jiang F."/>
            <person name="Liu H."/>
            <person name="Zhao H."/>
            <person name="Xu D."/>
            <person name="Zhang Y."/>
        </authorList>
    </citation>
    <scope>NUCLEOTIDE SEQUENCE [LARGE SCALE GENOMIC DNA]</scope>
    <source>
        <strain evidence="2">cv. Punajuju</strain>
    </source>
</reference>
<organism evidence="1 2">
    <name type="scientific">Cichorium intybus</name>
    <name type="common">Chicory</name>
    <dbReference type="NCBI Taxonomy" id="13427"/>
    <lineage>
        <taxon>Eukaryota</taxon>
        <taxon>Viridiplantae</taxon>
        <taxon>Streptophyta</taxon>
        <taxon>Embryophyta</taxon>
        <taxon>Tracheophyta</taxon>
        <taxon>Spermatophyta</taxon>
        <taxon>Magnoliopsida</taxon>
        <taxon>eudicotyledons</taxon>
        <taxon>Gunneridae</taxon>
        <taxon>Pentapetalae</taxon>
        <taxon>asterids</taxon>
        <taxon>campanulids</taxon>
        <taxon>Asterales</taxon>
        <taxon>Asteraceae</taxon>
        <taxon>Cichorioideae</taxon>
        <taxon>Cichorieae</taxon>
        <taxon>Cichoriinae</taxon>
        <taxon>Cichorium</taxon>
    </lineage>
</organism>